<dbReference type="EMBL" id="AJYC02000037">
    <property type="protein sequence ID" value="EKT82258.1"/>
    <property type="molecule type" value="Genomic_DNA"/>
</dbReference>
<sequence length="123" mass="13069">MIRGGSHSDIDCYPRGGQPAGLCGDSLLNDLECGQGSPELLPLGCVIDRQFDGPFGGSDALGRSRECTTQPQLLTDAPGRGSQAFLRKANVESYRVTSLAGEIPTRFRDVVGTRHVTHQIALG</sequence>
<evidence type="ECO:0000313" key="2">
    <source>
        <dbReference type="Proteomes" id="UP000005951"/>
    </source>
</evidence>
<accession>K8XKV1</accession>
<name>K8XKV1_RHOOP</name>
<organism evidence="1 2">
    <name type="scientific">Rhodococcus opacus M213</name>
    <dbReference type="NCBI Taxonomy" id="1129896"/>
    <lineage>
        <taxon>Bacteria</taxon>
        <taxon>Bacillati</taxon>
        <taxon>Actinomycetota</taxon>
        <taxon>Actinomycetes</taxon>
        <taxon>Mycobacteriales</taxon>
        <taxon>Nocardiaceae</taxon>
        <taxon>Rhodococcus</taxon>
    </lineage>
</organism>
<dbReference type="AlphaFoldDB" id="K8XKV1"/>
<reference evidence="1 2" key="1">
    <citation type="journal article" date="2013" name="Genome Announc.">
        <title>Draft Genome Sequence of Rhodococcus opacus Strain M213 Shows a Diverse Catabolic Potential.</title>
        <authorList>
            <person name="Pathak A."/>
            <person name="Green S.J."/>
            <person name="Ogram A."/>
            <person name="Chauhan A."/>
        </authorList>
    </citation>
    <scope>NUCLEOTIDE SEQUENCE [LARGE SCALE GENOMIC DNA]</scope>
    <source>
        <strain evidence="1 2">M213</strain>
    </source>
</reference>
<proteinExistence type="predicted"/>
<dbReference type="Proteomes" id="UP000005951">
    <property type="component" value="Unassembled WGS sequence"/>
</dbReference>
<evidence type="ECO:0000313" key="1">
    <source>
        <dbReference type="EMBL" id="EKT82258.1"/>
    </source>
</evidence>
<gene>
    <name evidence="1" type="ORF">WSS_A12987</name>
</gene>
<protein>
    <submittedName>
        <fullName evidence="1">Uncharacterized protein</fullName>
    </submittedName>
</protein>
<comment type="caution">
    <text evidence="1">The sequence shown here is derived from an EMBL/GenBank/DDBJ whole genome shotgun (WGS) entry which is preliminary data.</text>
</comment>